<accession>A0A6L6QEY3</accession>
<dbReference type="Gene3D" id="3.40.50.2000">
    <property type="entry name" value="Glycogen Phosphorylase B"/>
    <property type="match status" value="2"/>
</dbReference>
<dbReference type="GO" id="GO:0016740">
    <property type="term" value="F:transferase activity"/>
    <property type="evidence" value="ECO:0007669"/>
    <property type="project" value="UniProtKB-KW"/>
</dbReference>
<evidence type="ECO:0000313" key="2">
    <source>
        <dbReference type="Proteomes" id="UP000472320"/>
    </source>
</evidence>
<organism evidence="1 2">
    <name type="scientific">Massilia eburnea</name>
    <dbReference type="NCBI Taxonomy" id="1776165"/>
    <lineage>
        <taxon>Bacteria</taxon>
        <taxon>Pseudomonadati</taxon>
        <taxon>Pseudomonadota</taxon>
        <taxon>Betaproteobacteria</taxon>
        <taxon>Burkholderiales</taxon>
        <taxon>Oxalobacteraceae</taxon>
        <taxon>Telluria group</taxon>
        <taxon>Massilia</taxon>
    </lineage>
</organism>
<name>A0A6L6QEY3_9BURK</name>
<dbReference type="OrthoDB" id="8767188at2"/>
<reference evidence="1 2" key="1">
    <citation type="submission" date="2019-11" db="EMBL/GenBank/DDBJ databases">
        <title>Type strains purchased from KCTC, JCM and DSMZ.</title>
        <authorList>
            <person name="Lu H."/>
        </authorList>
    </citation>
    <scope>NUCLEOTIDE SEQUENCE [LARGE SCALE GENOMIC DNA]</scope>
    <source>
        <strain evidence="1 2">JCM 31587</strain>
    </source>
</reference>
<dbReference type="Pfam" id="PF13692">
    <property type="entry name" value="Glyco_trans_1_4"/>
    <property type="match status" value="1"/>
</dbReference>
<gene>
    <name evidence="1" type="ORF">GM658_08795</name>
</gene>
<dbReference type="Proteomes" id="UP000472320">
    <property type="component" value="Unassembled WGS sequence"/>
</dbReference>
<dbReference type="AlphaFoldDB" id="A0A6L6QEY3"/>
<sequence length="426" mass="47210">MAVAGAGPASCCCGNPAVVRRFCCGTVIVRCDRCEGQAADQPCAGAPTFTGSIMRVLAIYPGLNPTFDEVAYVLPPLVAKGVAVQVITSRVSALKSSETGAAYENFQGVPIHRIFPSLRALSHEAARYFAQVREIADAFQPDVLLVNSFHCLPLLELLRPLYPVPVLLRVESADPVQLLRRRYYGGLPALGRVAGRMRWWQVCGQVDALMSNDPADLPQLAGLGLRGRRAYYAAHCAQRPAEWRPARERRQDEMIYVGSLIRHKNCERWLETVPAILEQTPVKRFVVIGRGPYGHIVKKLQASLGDRVEHVEGVTRIEALQRLSSAWFAYTESHSGWGFLCDAWSTRTPVLCPQSTFSIVPGWTGMMPQDVPDMIATIKRLYNDAEYYSTLQDGGALRYASEHTADVVSRQYLQILREVVADGRRP</sequence>
<dbReference type="SUPFAM" id="SSF53756">
    <property type="entry name" value="UDP-Glycosyltransferase/glycogen phosphorylase"/>
    <property type="match status" value="1"/>
</dbReference>
<dbReference type="EMBL" id="WNKX01000005">
    <property type="protein sequence ID" value="MTW10701.1"/>
    <property type="molecule type" value="Genomic_DNA"/>
</dbReference>
<keyword evidence="1" id="KW-0808">Transferase</keyword>
<keyword evidence="2" id="KW-1185">Reference proteome</keyword>
<proteinExistence type="predicted"/>
<evidence type="ECO:0000313" key="1">
    <source>
        <dbReference type="EMBL" id="MTW10701.1"/>
    </source>
</evidence>
<protein>
    <submittedName>
        <fullName evidence="1">Glycosyltransferase</fullName>
    </submittedName>
</protein>
<comment type="caution">
    <text evidence="1">The sequence shown here is derived from an EMBL/GenBank/DDBJ whole genome shotgun (WGS) entry which is preliminary data.</text>
</comment>